<keyword evidence="1" id="KW-0472">Membrane</keyword>
<name>A0A127QQE9_9BURK</name>
<keyword evidence="1" id="KW-1133">Transmembrane helix</keyword>
<keyword evidence="3" id="KW-1185">Reference proteome</keyword>
<organism evidence="2 3">
    <name type="scientific">Collimonas arenae</name>
    <dbReference type="NCBI Taxonomy" id="279058"/>
    <lineage>
        <taxon>Bacteria</taxon>
        <taxon>Pseudomonadati</taxon>
        <taxon>Pseudomonadota</taxon>
        <taxon>Betaproteobacteria</taxon>
        <taxon>Burkholderiales</taxon>
        <taxon>Oxalobacteraceae</taxon>
        <taxon>Collimonas</taxon>
    </lineage>
</organism>
<reference evidence="2 3" key="1">
    <citation type="submission" date="2015-11" db="EMBL/GenBank/DDBJ databases">
        <title>Exploring the genomic traits of fungus-feeding bacterial genus Collimonas.</title>
        <authorList>
            <person name="Song C."/>
            <person name="Schmidt R."/>
            <person name="de Jager V."/>
            <person name="Krzyzanowska D."/>
            <person name="Jongedijk E."/>
            <person name="Cankar K."/>
            <person name="Beekwilder J."/>
            <person name="van Veen A."/>
            <person name="de Boer W."/>
            <person name="van Veen J.A."/>
            <person name="Garbeva P."/>
        </authorList>
    </citation>
    <scope>NUCLEOTIDE SEQUENCE [LARGE SCALE GENOMIC DNA]</scope>
    <source>
        <strain evidence="2 3">Ter282</strain>
    </source>
</reference>
<dbReference type="Proteomes" id="UP000071778">
    <property type="component" value="Chromosome"/>
</dbReference>
<sequence length="170" mass="18306">MAPVNHIATTQSGIGMIEVLVSLVIVGAALLALVDVQTAALRAQKLAHFRLMHSHFSANLAERVRANMRGAHDGGYSLSGQVYPLPPSAVPSCIESGICSPQELAAADIHEWRNWLAYSLSGGWGDISGSVTRGFTVRIYFKAPEGRCESDAVDVAHHPDVHCMSMHFFP</sequence>
<dbReference type="AlphaFoldDB" id="A0A127QQE9"/>
<evidence type="ECO:0000313" key="2">
    <source>
        <dbReference type="EMBL" id="AMP12278.1"/>
    </source>
</evidence>
<evidence type="ECO:0000256" key="1">
    <source>
        <dbReference type="SAM" id="Phobius"/>
    </source>
</evidence>
<accession>A0A127QQE9</accession>
<dbReference type="PATRIC" id="fig|279058.18.peg.4549"/>
<dbReference type="EMBL" id="CP013235">
    <property type="protein sequence ID" value="AMP12278.1"/>
    <property type="molecule type" value="Genomic_DNA"/>
</dbReference>
<protein>
    <submittedName>
        <fullName evidence="2">Type IV pilus modification protein PilV</fullName>
    </submittedName>
</protein>
<gene>
    <name evidence="2" type="primary">pilV</name>
    <name evidence="2" type="ORF">CAter282_4623</name>
</gene>
<evidence type="ECO:0000313" key="3">
    <source>
        <dbReference type="Proteomes" id="UP000071778"/>
    </source>
</evidence>
<dbReference type="InterPro" id="IPR013362">
    <property type="entry name" value="Pilus_4_PilV"/>
</dbReference>
<proteinExistence type="predicted"/>
<dbReference type="RefSeq" id="WP_061537515.1">
    <property type="nucleotide sequence ID" value="NZ_CP013235.1"/>
</dbReference>
<feature type="transmembrane region" description="Helical" evidence="1">
    <location>
        <begin position="12"/>
        <end position="34"/>
    </location>
</feature>
<dbReference type="NCBIfam" id="TIGR02523">
    <property type="entry name" value="type_IV_pilV"/>
    <property type="match status" value="1"/>
</dbReference>
<keyword evidence="1" id="KW-0812">Transmembrane</keyword>